<keyword evidence="2" id="KW-1185">Reference proteome</keyword>
<name>A0ABW9XM29_9BACL</name>
<accession>A0ABW9XM29</accession>
<gene>
    <name evidence="1" type="ORF">GT019_07230</name>
</gene>
<proteinExistence type="predicted"/>
<dbReference type="RefSeq" id="WP_161742363.1">
    <property type="nucleotide sequence ID" value="NZ_JAAAMV010000003.1"/>
</dbReference>
<evidence type="ECO:0000313" key="1">
    <source>
        <dbReference type="EMBL" id="NBD23660.1"/>
    </source>
</evidence>
<reference evidence="1 2" key="1">
    <citation type="submission" date="2020-01" db="EMBL/GenBank/DDBJ databases">
        <title>Paenibacillus soybeanensis sp. nov. isolated from the nodules of soybean (Glycine max(L.) Merr).</title>
        <authorList>
            <person name="Wang H."/>
        </authorList>
    </citation>
    <scope>NUCLEOTIDE SEQUENCE [LARGE SCALE GENOMIC DNA]</scope>
    <source>
        <strain evidence="1 2">T1</strain>
    </source>
</reference>
<evidence type="ECO:0000313" key="2">
    <source>
        <dbReference type="Proteomes" id="UP000665561"/>
    </source>
</evidence>
<comment type="caution">
    <text evidence="1">The sequence shown here is derived from an EMBL/GenBank/DDBJ whole genome shotgun (WGS) entry which is preliminary data.</text>
</comment>
<dbReference type="EMBL" id="JAAAMV010000003">
    <property type="protein sequence ID" value="NBD23660.1"/>
    <property type="molecule type" value="Genomic_DNA"/>
</dbReference>
<protein>
    <submittedName>
        <fullName evidence="1">Uncharacterized protein</fullName>
    </submittedName>
</protein>
<dbReference type="Proteomes" id="UP000665561">
    <property type="component" value="Unassembled WGS sequence"/>
</dbReference>
<organism evidence="1 2">
    <name type="scientific">Paenibacillus glycinis</name>
    <dbReference type="NCBI Taxonomy" id="2697035"/>
    <lineage>
        <taxon>Bacteria</taxon>
        <taxon>Bacillati</taxon>
        <taxon>Bacillota</taxon>
        <taxon>Bacilli</taxon>
        <taxon>Bacillales</taxon>
        <taxon>Paenibacillaceae</taxon>
        <taxon>Paenibacillus</taxon>
    </lineage>
</organism>
<sequence length="55" mass="6578">MNGIREVSFSFGAAMPVRRRPVLFLAIFICRPYKRRHSRTESENVSVFVWLDTWF</sequence>